<feature type="domain" description="Carbohydrate-binding module family 96" evidence="6">
    <location>
        <begin position="219"/>
        <end position="322"/>
    </location>
</feature>
<keyword evidence="8" id="KW-1185">Reference proteome</keyword>
<keyword evidence="3" id="KW-0732">Signal</keyword>
<comment type="subcellular location">
    <subcellularLocation>
        <location evidence="1">Secreted</location>
    </subcellularLocation>
</comment>
<protein>
    <recommendedName>
        <fullName evidence="6">Carbohydrate-binding module family 96 domain-containing protein</fullName>
    </recommendedName>
</protein>
<evidence type="ECO:0000256" key="4">
    <source>
        <dbReference type="SAM" id="MobiDB-lite"/>
    </source>
</evidence>
<dbReference type="PATRIC" id="fig|1263870.3.peg.6947"/>
<dbReference type="EMBL" id="ANOH01000458">
    <property type="protein sequence ID" value="EMI51990.1"/>
    <property type="molecule type" value="Genomic_DNA"/>
</dbReference>
<dbReference type="GO" id="GO:0005576">
    <property type="term" value="C:extracellular region"/>
    <property type="evidence" value="ECO:0007669"/>
    <property type="project" value="UniProtKB-SubCell"/>
</dbReference>
<evidence type="ECO:0000256" key="2">
    <source>
        <dbReference type="ARBA" id="ARBA00022525"/>
    </source>
</evidence>
<reference evidence="7 8" key="1">
    <citation type="journal article" date="2013" name="Mar. Genomics">
        <title>Expression of sulfatases in Rhodopirellula baltica and the diversity of sulfatases in the genus Rhodopirellula.</title>
        <authorList>
            <person name="Wegner C.E."/>
            <person name="Richter-Heitmann T."/>
            <person name="Klindworth A."/>
            <person name="Klockow C."/>
            <person name="Richter M."/>
            <person name="Achstetter T."/>
            <person name="Glockner F.O."/>
            <person name="Harder J."/>
        </authorList>
    </citation>
    <scope>NUCLEOTIDE SEQUENCE [LARGE SCALE GENOMIC DNA]</scope>
    <source>
        <strain evidence="7 8">SM41</strain>
    </source>
</reference>
<name>M5TS54_9BACT</name>
<evidence type="ECO:0000313" key="8">
    <source>
        <dbReference type="Proteomes" id="UP000011885"/>
    </source>
</evidence>
<organism evidence="7 8">
    <name type="scientific">Rhodopirellula sallentina SM41</name>
    <dbReference type="NCBI Taxonomy" id="1263870"/>
    <lineage>
        <taxon>Bacteria</taxon>
        <taxon>Pseudomonadati</taxon>
        <taxon>Planctomycetota</taxon>
        <taxon>Planctomycetia</taxon>
        <taxon>Pirellulales</taxon>
        <taxon>Pirellulaceae</taxon>
        <taxon>Rhodopirellula</taxon>
    </lineage>
</organism>
<keyword evidence="2" id="KW-0964">Secreted</keyword>
<dbReference type="Pfam" id="PF24517">
    <property type="entry name" value="CBM96"/>
    <property type="match status" value="1"/>
</dbReference>
<keyword evidence="5" id="KW-0812">Transmembrane</keyword>
<evidence type="ECO:0000313" key="7">
    <source>
        <dbReference type="EMBL" id="EMI51990.1"/>
    </source>
</evidence>
<dbReference type="RefSeq" id="WP_008688717.1">
    <property type="nucleotide sequence ID" value="NZ_ANOH01000458.1"/>
</dbReference>
<dbReference type="InterPro" id="IPR055372">
    <property type="entry name" value="CBM96"/>
</dbReference>
<evidence type="ECO:0000259" key="6">
    <source>
        <dbReference type="Pfam" id="PF24517"/>
    </source>
</evidence>
<proteinExistence type="predicted"/>
<feature type="transmembrane region" description="Helical" evidence="5">
    <location>
        <begin position="20"/>
        <end position="45"/>
    </location>
</feature>
<keyword evidence="5" id="KW-0472">Membrane</keyword>
<feature type="compositionally biased region" description="Polar residues" evidence="4">
    <location>
        <begin position="155"/>
        <end position="173"/>
    </location>
</feature>
<feature type="compositionally biased region" description="Low complexity" evidence="4">
    <location>
        <begin position="143"/>
        <end position="154"/>
    </location>
</feature>
<gene>
    <name evidence="7" type="ORF">RSSM_06555</name>
</gene>
<evidence type="ECO:0000256" key="5">
    <source>
        <dbReference type="SAM" id="Phobius"/>
    </source>
</evidence>
<keyword evidence="5" id="KW-1133">Transmembrane helix</keyword>
<feature type="compositionally biased region" description="Polar residues" evidence="4">
    <location>
        <begin position="55"/>
        <end position="115"/>
    </location>
</feature>
<accession>M5TS54</accession>
<comment type="caution">
    <text evidence="7">The sequence shown here is derived from an EMBL/GenBank/DDBJ whole genome shotgun (WGS) entry which is preliminary data.</text>
</comment>
<sequence>MPHRGATAKQPKKPAPAATVSPVVWMGAGVLGTLLLVLGIFWMVIPDQGETYVVTNPNQGTPTANHPNPGASNGATPRTNPNQQNSNKEPQQNRNASSQQPGRPSTTSENASPANLGNARSTQTTRQQPPPAPEPRPSDPESSRASTSSTEANSPLTETASDASRPTESSNAAEESMPKPDFPGPEQPVDSSENMDGPTETAPVETVDLFVSNVIGIGADTTTHRGDTKGKSQGTKHLLIVQTRNEQDLKHIHLRFDLRSPEFKRADVQSVTLSMAFLIGQKINKTTLHVYGWEDPDAEAWREDETQNKPLLWKNSVSSGSVESLPLLATWNSDAVDVADLQRKQKFADFSSDKLTQFILDSWGRTVSFVVRGGSERGIPIRFLSKERDREFAPSLRFEVAQ</sequence>
<evidence type="ECO:0000256" key="1">
    <source>
        <dbReference type="ARBA" id="ARBA00004613"/>
    </source>
</evidence>
<dbReference type="AlphaFoldDB" id="M5TS54"/>
<dbReference type="Proteomes" id="UP000011885">
    <property type="component" value="Unassembled WGS sequence"/>
</dbReference>
<feature type="region of interest" description="Disordered" evidence="4">
    <location>
        <begin position="55"/>
        <end position="201"/>
    </location>
</feature>
<evidence type="ECO:0000256" key="3">
    <source>
        <dbReference type="ARBA" id="ARBA00022729"/>
    </source>
</evidence>